<keyword evidence="2" id="KW-1185">Reference proteome</keyword>
<name>A0A846QT34_9FLAO</name>
<protein>
    <recommendedName>
        <fullName evidence="3">DUF4440 domain-containing protein</fullName>
    </recommendedName>
</protein>
<dbReference type="PANTHER" id="PTHR31757">
    <property type="entry name" value="SLL0781 PROTEIN"/>
    <property type="match status" value="1"/>
</dbReference>
<proteinExistence type="predicted"/>
<reference evidence="1 2" key="1">
    <citation type="submission" date="2020-03" db="EMBL/GenBank/DDBJ databases">
        <title>Genomic Encyclopedia of Type Strains, Phase IV (KMG-IV): sequencing the most valuable type-strain genomes for metagenomic binning, comparative biology and taxonomic classification.</title>
        <authorList>
            <person name="Goeker M."/>
        </authorList>
    </citation>
    <scope>NUCLEOTIDE SEQUENCE [LARGE SCALE GENOMIC DNA]</scope>
    <source>
        <strain evidence="1 2">DSM 29762</strain>
    </source>
</reference>
<evidence type="ECO:0008006" key="3">
    <source>
        <dbReference type="Google" id="ProtNLM"/>
    </source>
</evidence>
<organism evidence="1 2">
    <name type="scientific">Saonia flava</name>
    <dbReference type="NCBI Taxonomy" id="523696"/>
    <lineage>
        <taxon>Bacteria</taxon>
        <taxon>Pseudomonadati</taxon>
        <taxon>Bacteroidota</taxon>
        <taxon>Flavobacteriia</taxon>
        <taxon>Flavobacteriales</taxon>
        <taxon>Flavobacteriaceae</taxon>
        <taxon>Saonia</taxon>
    </lineage>
</organism>
<dbReference type="InterPro" id="IPR009783">
    <property type="entry name" value="DUF1348"/>
</dbReference>
<dbReference type="AlphaFoldDB" id="A0A846QT34"/>
<dbReference type="Pfam" id="PF07080">
    <property type="entry name" value="DUF1348"/>
    <property type="match status" value="1"/>
</dbReference>
<evidence type="ECO:0000313" key="2">
    <source>
        <dbReference type="Proteomes" id="UP000590442"/>
    </source>
</evidence>
<dbReference type="InterPro" id="IPR032710">
    <property type="entry name" value="NTF2-like_dom_sf"/>
</dbReference>
<dbReference type="RefSeq" id="WP_167960652.1">
    <property type="nucleotide sequence ID" value="NZ_JAATJJ010000001.1"/>
</dbReference>
<dbReference type="EMBL" id="JAATJJ010000001">
    <property type="protein sequence ID" value="NJB70120.1"/>
    <property type="molecule type" value="Genomic_DNA"/>
</dbReference>
<evidence type="ECO:0000313" key="1">
    <source>
        <dbReference type="EMBL" id="NJB70120.1"/>
    </source>
</evidence>
<dbReference type="Proteomes" id="UP000590442">
    <property type="component" value="Unassembled WGS sequence"/>
</dbReference>
<gene>
    <name evidence="1" type="ORF">GGR42_000582</name>
</gene>
<dbReference type="Gene3D" id="3.10.450.50">
    <property type="match status" value="1"/>
</dbReference>
<accession>A0A846QT34</accession>
<comment type="caution">
    <text evidence="1">The sequence shown here is derived from an EMBL/GenBank/DDBJ whole genome shotgun (WGS) entry which is preliminary data.</text>
</comment>
<dbReference type="SUPFAM" id="SSF54427">
    <property type="entry name" value="NTF2-like"/>
    <property type="match status" value="1"/>
</dbReference>
<dbReference type="PANTHER" id="PTHR31757:SF0">
    <property type="entry name" value="SLL0781 PROTEIN"/>
    <property type="match status" value="1"/>
</dbReference>
<sequence length="135" mass="16368">MKNLTPPFTKETAKAKVQLAEDAWNSKNPEKVFLAYSKDSQWRNRDEFFIGRDSIVKFLTKKWDKEQQYKLKKHLWSFTDNKISVRFEYEWLDETTQQWYRTHGNEHWQFNKDGLMEVRDMSANDIKITAAERKL</sequence>